<keyword evidence="7" id="KW-1185">Reference proteome</keyword>
<dbReference type="FunFam" id="1.10.10.10:FF:000001">
    <property type="entry name" value="LysR family transcriptional regulator"/>
    <property type="match status" value="1"/>
</dbReference>
<protein>
    <submittedName>
        <fullName evidence="6">LysR family transcriptional activator of nhaA</fullName>
    </submittedName>
</protein>
<evidence type="ECO:0000256" key="2">
    <source>
        <dbReference type="ARBA" id="ARBA00023015"/>
    </source>
</evidence>
<evidence type="ECO:0000256" key="4">
    <source>
        <dbReference type="ARBA" id="ARBA00023163"/>
    </source>
</evidence>
<gene>
    <name evidence="6" type="ORF">GGR25_002277</name>
</gene>
<dbReference type="Proteomes" id="UP000553963">
    <property type="component" value="Unassembled WGS sequence"/>
</dbReference>
<evidence type="ECO:0000313" key="7">
    <source>
        <dbReference type="Proteomes" id="UP000553963"/>
    </source>
</evidence>
<dbReference type="GO" id="GO:0000976">
    <property type="term" value="F:transcription cis-regulatory region binding"/>
    <property type="evidence" value="ECO:0007669"/>
    <property type="project" value="TreeGrafter"/>
</dbReference>
<evidence type="ECO:0000256" key="3">
    <source>
        <dbReference type="ARBA" id="ARBA00023125"/>
    </source>
</evidence>
<name>A0A840AQ98_9HYPH</name>
<sequence>MSSLNYNHLRYFWAVAHDGNLTRTAERLNLTQSALSVQIRKLEQRLGHPLFERRGRQLHLTEAGQIVLDHADAIFATGEEMLGTLRQTGDTRQALRVGSLATLSRNFQMEFLRPVLGRTDIDLILRSGSAGELLRALEALNLDVVLLNQAPTADALRPLVTHRLAERSVSLVGTPDRLAGGTTLAERLRRHPMILPTVDSSIRIGFDALADQLGVRPQIIAEVEDMAMMRLLAREDIGLAVLPPIVVKDEIATGALVEGEKLPSIAEAFHAVTMARRFPNPLVRLLIQPSALDGPEPIPL</sequence>
<dbReference type="SUPFAM" id="SSF53850">
    <property type="entry name" value="Periplasmic binding protein-like II"/>
    <property type="match status" value="1"/>
</dbReference>
<evidence type="ECO:0000259" key="5">
    <source>
        <dbReference type="PROSITE" id="PS50931"/>
    </source>
</evidence>
<dbReference type="PROSITE" id="PS50931">
    <property type="entry name" value="HTH_LYSR"/>
    <property type="match status" value="1"/>
</dbReference>
<dbReference type="Gene3D" id="1.10.10.10">
    <property type="entry name" value="Winged helix-like DNA-binding domain superfamily/Winged helix DNA-binding domain"/>
    <property type="match status" value="1"/>
</dbReference>
<dbReference type="PANTHER" id="PTHR30126:SF98">
    <property type="entry name" value="HTH-TYPE TRANSCRIPTIONAL ACTIVATOR BAUR"/>
    <property type="match status" value="1"/>
</dbReference>
<dbReference type="Gene3D" id="3.40.190.290">
    <property type="match status" value="1"/>
</dbReference>
<dbReference type="RefSeq" id="WP_183398885.1">
    <property type="nucleotide sequence ID" value="NZ_JACIDS010000003.1"/>
</dbReference>
<dbReference type="PRINTS" id="PR00039">
    <property type="entry name" value="HTHLYSR"/>
</dbReference>
<dbReference type="Pfam" id="PF00126">
    <property type="entry name" value="HTH_1"/>
    <property type="match status" value="1"/>
</dbReference>
<comment type="similarity">
    <text evidence="1">Belongs to the LysR transcriptional regulatory family.</text>
</comment>
<proteinExistence type="inferred from homology"/>
<dbReference type="InterPro" id="IPR036390">
    <property type="entry name" value="WH_DNA-bd_sf"/>
</dbReference>
<dbReference type="InterPro" id="IPR000847">
    <property type="entry name" value="LysR_HTH_N"/>
</dbReference>
<dbReference type="SUPFAM" id="SSF46785">
    <property type="entry name" value="Winged helix' DNA-binding domain"/>
    <property type="match status" value="1"/>
</dbReference>
<dbReference type="AlphaFoldDB" id="A0A840AQ98"/>
<organism evidence="6 7">
    <name type="scientific">Kaistia hirudinis</name>
    <dbReference type="NCBI Taxonomy" id="1293440"/>
    <lineage>
        <taxon>Bacteria</taxon>
        <taxon>Pseudomonadati</taxon>
        <taxon>Pseudomonadota</taxon>
        <taxon>Alphaproteobacteria</taxon>
        <taxon>Hyphomicrobiales</taxon>
        <taxon>Kaistiaceae</taxon>
        <taxon>Kaistia</taxon>
    </lineage>
</organism>
<feature type="domain" description="HTH lysR-type" evidence="5">
    <location>
        <begin position="4"/>
        <end position="61"/>
    </location>
</feature>
<dbReference type="EMBL" id="JACIDS010000003">
    <property type="protein sequence ID" value="MBB3931227.1"/>
    <property type="molecule type" value="Genomic_DNA"/>
</dbReference>
<dbReference type="InterPro" id="IPR005119">
    <property type="entry name" value="LysR_subst-bd"/>
</dbReference>
<dbReference type="CDD" id="cd05466">
    <property type="entry name" value="PBP2_LTTR_substrate"/>
    <property type="match status" value="1"/>
</dbReference>
<reference evidence="6 7" key="1">
    <citation type="submission" date="2020-08" db="EMBL/GenBank/DDBJ databases">
        <title>Genomic Encyclopedia of Type Strains, Phase IV (KMG-IV): sequencing the most valuable type-strain genomes for metagenomic binning, comparative biology and taxonomic classification.</title>
        <authorList>
            <person name="Goeker M."/>
        </authorList>
    </citation>
    <scope>NUCLEOTIDE SEQUENCE [LARGE SCALE GENOMIC DNA]</scope>
    <source>
        <strain evidence="6 7">DSM 25966</strain>
    </source>
</reference>
<dbReference type="PANTHER" id="PTHR30126">
    <property type="entry name" value="HTH-TYPE TRANSCRIPTIONAL REGULATOR"/>
    <property type="match status" value="1"/>
</dbReference>
<dbReference type="InterPro" id="IPR036388">
    <property type="entry name" value="WH-like_DNA-bd_sf"/>
</dbReference>
<accession>A0A840AQ98</accession>
<dbReference type="Pfam" id="PF03466">
    <property type="entry name" value="LysR_substrate"/>
    <property type="match status" value="1"/>
</dbReference>
<dbReference type="GO" id="GO:0003700">
    <property type="term" value="F:DNA-binding transcription factor activity"/>
    <property type="evidence" value="ECO:0007669"/>
    <property type="project" value="InterPro"/>
</dbReference>
<keyword evidence="2" id="KW-0805">Transcription regulation</keyword>
<keyword evidence="3" id="KW-0238">DNA-binding</keyword>
<keyword evidence="4" id="KW-0804">Transcription</keyword>
<evidence type="ECO:0000256" key="1">
    <source>
        <dbReference type="ARBA" id="ARBA00009437"/>
    </source>
</evidence>
<evidence type="ECO:0000313" key="6">
    <source>
        <dbReference type="EMBL" id="MBB3931227.1"/>
    </source>
</evidence>
<comment type="caution">
    <text evidence="6">The sequence shown here is derived from an EMBL/GenBank/DDBJ whole genome shotgun (WGS) entry which is preliminary data.</text>
</comment>